<dbReference type="SUPFAM" id="SSF55811">
    <property type="entry name" value="Nudix"/>
    <property type="match status" value="1"/>
</dbReference>
<gene>
    <name evidence="8" type="ORF">BN46_1032</name>
</gene>
<evidence type="ECO:0000256" key="6">
    <source>
        <dbReference type="ARBA" id="ARBA00023211"/>
    </source>
</evidence>
<dbReference type="GO" id="GO:0010945">
    <property type="term" value="F:coenzyme A diphosphatase activity"/>
    <property type="evidence" value="ECO:0007669"/>
    <property type="project" value="InterPro"/>
</dbReference>
<dbReference type="AlphaFoldDB" id="I7LC96"/>
<comment type="cofactor">
    <cofactor evidence="1">
        <name>Mn(2+)</name>
        <dbReference type="ChEBI" id="CHEBI:29035"/>
    </cofactor>
</comment>
<dbReference type="InterPro" id="IPR015797">
    <property type="entry name" value="NUDIX_hydrolase-like_dom_sf"/>
</dbReference>
<keyword evidence="5" id="KW-0460">Magnesium</keyword>
<dbReference type="PANTHER" id="PTHR12992:SF11">
    <property type="entry name" value="MITOCHONDRIAL COENZYME A DIPHOSPHATASE NUDT8"/>
    <property type="match status" value="1"/>
</dbReference>
<dbReference type="CDD" id="cd03426">
    <property type="entry name" value="NUDIX_CoAse_Nudt7"/>
    <property type="match status" value="1"/>
</dbReference>
<dbReference type="GO" id="GO:0046872">
    <property type="term" value="F:metal ion binding"/>
    <property type="evidence" value="ECO:0007669"/>
    <property type="project" value="UniProtKB-KW"/>
</dbReference>
<evidence type="ECO:0000256" key="4">
    <source>
        <dbReference type="ARBA" id="ARBA00022801"/>
    </source>
</evidence>
<comment type="cofactor">
    <cofactor evidence="2">
        <name>Mg(2+)</name>
        <dbReference type="ChEBI" id="CHEBI:18420"/>
    </cofactor>
</comment>
<evidence type="ECO:0000256" key="5">
    <source>
        <dbReference type="ARBA" id="ARBA00022842"/>
    </source>
</evidence>
<evidence type="ECO:0000256" key="1">
    <source>
        <dbReference type="ARBA" id="ARBA00001936"/>
    </source>
</evidence>
<reference evidence="8 9" key="1">
    <citation type="journal article" date="2012" name="J. Bacteriol.">
        <title>Draft Genome Sequence of Turicella otitidis ATCC 51513, Isolated from Middle Ear Fluid from a Child with Otitis Media.</title>
        <authorList>
            <person name="Brinkrolf K."/>
            <person name="Schneider J."/>
            <person name="Knecht M."/>
            <person name="Ruckert C."/>
            <person name="Tauch A."/>
        </authorList>
    </citation>
    <scope>NUCLEOTIDE SEQUENCE [LARGE SCALE GENOMIC DNA]</scope>
    <source>
        <strain evidence="8 9">ATCC 51513</strain>
    </source>
</reference>
<dbReference type="Gene3D" id="3.90.79.10">
    <property type="entry name" value="Nucleoside Triphosphate Pyrophosphohydrolase"/>
    <property type="match status" value="1"/>
</dbReference>
<evidence type="ECO:0000256" key="2">
    <source>
        <dbReference type="ARBA" id="ARBA00001946"/>
    </source>
</evidence>
<dbReference type="Pfam" id="PF00293">
    <property type="entry name" value="NUDIX"/>
    <property type="match status" value="1"/>
</dbReference>
<evidence type="ECO:0000313" key="8">
    <source>
        <dbReference type="EMBL" id="CCI83759.1"/>
    </source>
</evidence>
<dbReference type="InterPro" id="IPR045121">
    <property type="entry name" value="CoAse"/>
</dbReference>
<keyword evidence="6" id="KW-0464">Manganese</keyword>
<keyword evidence="3" id="KW-0479">Metal-binding</keyword>
<sequence length="237" mass="25153">MAGEDNATPPGWLDRLTAAGGEWSWWPPLVRATAVGRGGDETRAPAAVLALLAGPPGRGPEPPPEAGLLLTHRSPRMRSHAGQVALPGGKREESDESLTACALREAREETGLNPAAVTTLGEAPARAVRPSGRPVTTVLGYAPRPERVWVNSPHEADEVFYAPLGALADPRRRLLVDVRGTATPAFRSRGFLVWGFTGMIVDALLRTAGWERPWDTGRVLGLDEALASSRNGEPAAT</sequence>
<comment type="caution">
    <text evidence="8">The sequence shown here is derived from an EMBL/GenBank/DDBJ whole genome shotgun (WGS) entry which is preliminary data.</text>
</comment>
<dbReference type="Proteomes" id="UP000011016">
    <property type="component" value="Unassembled WGS sequence"/>
</dbReference>
<evidence type="ECO:0000259" key="7">
    <source>
        <dbReference type="PROSITE" id="PS51462"/>
    </source>
</evidence>
<proteinExistence type="predicted"/>
<dbReference type="InterPro" id="IPR000086">
    <property type="entry name" value="NUDIX_hydrolase_dom"/>
</dbReference>
<dbReference type="PROSITE" id="PS51462">
    <property type="entry name" value="NUDIX"/>
    <property type="match status" value="1"/>
</dbReference>
<dbReference type="EMBL" id="CAJZ01000146">
    <property type="protein sequence ID" value="CCI83759.1"/>
    <property type="molecule type" value="Genomic_DNA"/>
</dbReference>
<evidence type="ECO:0000256" key="3">
    <source>
        <dbReference type="ARBA" id="ARBA00022723"/>
    </source>
</evidence>
<feature type="domain" description="Nudix hydrolase" evidence="7">
    <location>
        <begin position="42"/>
        <end position="188"/>
    </location>
</feature>
<evidence type="ECO:0000313" key="9">
    <source>
        <dbReference type="Proteomes" id="UP000011016"/>
    </source>
</evidence>
<dbReference type="PANTHER" id="PTHR12992">
    <property type="entry name" value="NUDIX HYDROLASE"/>
    <property type="match status" value="1"/>
</dbReference>
<organism evidence="8 9">
    <name type="scientific">Corynebacterium otitidis ATCC 51513</name>
    <dbReference type="NCBI Taxonomy" id="883169"/>
    <lineage>
        <taxon>Bacteria</taxon>
        <taxon>Bacillati</taxon>
        <taxon>Actinomycetota</taxon>
        <taxon>Actinomycetes</taxon>
        <taxon>Mycobacteriales</taxon>
        <taxon>Corynebacteriaceae</taxon>
        <taxon>Corynebacterium</taxon>
    </lineage>
</organism>
<keyword evidence="4" id="KW-0378">Hydrolase</keyword>
<accession>I7LC96</accession>
<protein>
    <recommendedName>
        <fullName evidence="7">Nudix hydrolase domain-containing protein</fullName>
    </recommendedName>
</protein>
<name>I7LC96_9CORY</name>
<dbReference type="RefSeq" id="WP_004601939.1">
    <property type="nucleotide sequence ID" value="NZ_HF541867.1"/>
</dbReference>